<evidence type="ECO:0000256" key="2">
    <source>
        <dbReference type="ARBA" id="ARBA00023125"/>
    </source>
</evidence>
<dbReference type="GO" id="GO:0003677">
    <property type="term" value="F:DNA binding"/>
    <property type="evidence" value="ECO:0007669"/>
    <property type="project" value="UniProtKB-KW"/>
</dbReference>
<evidence type="ECO:0000256" key="3">
    <source>
        <dbReference type="ARBA" id="ARBA00023163"/>
    </source>
</evidence>
<dbReference type="Pfam" id="PF01047">
    <property type="entry name" value="MarR"/>
    <property type="match status" value="1"/>
</dbReference>
<reference evidence="5 6" key="1">
    <citation type="submission" date="2018-07" db="EMBL/GenBank/DDBJ databases">
        <title>Genomic Encyclopedia of Type Strains, Phase IV (KMG-IV): sequencing the most valuable type-strain genomes for metagenomic binning, comparative biology and taxonomic classification.</title>
        <authorList>
            <person name="Goeker M."/>
        </authorList>
    </citation>
    <scope>NUCLEOTIDE SEQUENCE [LARGE SCALE GENOMIC DNA]</scope>
    <source>
        <strain evidence="5 6">DSM 44290</strain>
    </source>
</reference>
<dbReference type="EMBL" id="QQBC01000007">
    <property type="protein sequence ID" value="RDI65022.1"/>
    <property type="molecule type" value="Genomic_DNA"/>
</dbReference>
<dbReference type="InterPro" id="IPR000835">
    <property type="entry name" value="HTH_MarR-typ"/>
</dbReference>
<dbReference type="PROSITE" id="PS01117">
    <property type="entry name" value="HTH_MARR_1"/>
    <property type="match status" value="1"/>
</dbReference>
<dbReference type="PANTHER" id="PTHR33164:SF94">
    <property type="entry name" value="TRANSCRIPTIONAL REGULATORY PROTEIN-RELATED"/>
    <property type="match status" value="1"/>
</dbReference>
<evidence type="ECO:0000313" key="5">
    <source>
        <dbReference type="EMBL" id="RDI65022.1"/>
    </source>
</evidence>
<protein>
    <submittedName>
        <fullName evidence="5">DNA-binding MarR family transcriptional regulator</fullName>
    </submittedName>
</protein>
<evidence type="ECO:0000313" key="6">
    <source>
        <dbReference type="Proteomes" id="UP000254869"/>
    </source>
</evidence>
<keyword evidence="2 5" id="KW-0238">DNA-binding</keyword>
<evidence type="ECO:0000259" key="4">
    <source>
        <dbReference type="PROSITE" id="PS50995"/>
    </source>
</evidence>
<dbReference type="STRING" id="1210086.GCA_001613105_03276"/>
<organism evidence="5 6">
    <name type="scientific">Nocardia pseudobrasiliensis</name>
    <dbReference type="NCBI Taxonomy" id="45979"/>
    <lineage>
        <taxon>Bacteria</taxon>
        <taxon>Bacillati</taxon>
        <taxon>Actinomycetota</taxon>
        <taxon>Actinomycetes</taxon>
        <taxon>Mycobacteriales</taxon>
        <taxon>Nocardiaceae</taxon>
        <taxon>Nocardia</taxon>
    </lineage>
</organism>
<dbReference type="InterPro" id="IPR023187">
    <property type="entry name" value="Tscrpt_reg_MarR-type_CS"/>
</dbReference>
<dbReference type="SUPFAM" id="SSF46785">
    <property type="entry name" value="Winged helix' DNA-binding domain"/>
    <property type="match status" value="1"/>
</dbReference>
<name>A0A370I2Q2_9NOCA</name>
<dbReference type="InterPro" id="IPR036388">
    <property type="entry name" value="WH-like_DNA-bd_sf"/>
</dbReference>
<accession>A0A370I2Q2</accession>
<dbReference type="InterPro" id="IPR039422">
    <property type="entry name" value="MarR/SlyA-like"/>
</dbReference>
<keyword evidence="1" id="KW-0805">Transcription regulation</keyword>
<dbReference type="AlphaFoldDB" id="A0A370I2Q2"/>
<dbReference type="Proteomes" id="UP000254869">
    <property type="component" value="Unassembled WGS sequence"/>
</dbReference>
<comment type="caution">
    <text evidence="5">The sequence shown here is derived from an EMBL/GenBank/DDBJ whole genome shotgun (WGS) entry which is preliminary data.</text>
</comment>
<keyword evidence="3" id="KW-0804">Transcription</keyword>
<proteinExistence type="predicted"/>
<dbReference type="GO" id="GO:0006950">
    <property type="term" value="P:response to stress"/>
    <property type="evidence" value="ECO:0007669"/>
    <property type="project" value="TreeGrafter"/>
</dbReference>
<dbReference type="InterPro" id="IPR036390">
    <property type="entry name" value="WH_DNA-bd_sf"/>
</dbReference>
<dbReference type="Gene3D" id="1.10.10.10">
    <property type="entry name" value="Winged helix-like DNA-binding domain superfamily/Winged helix DNA-binding domain"/>
    <property type="match status" value="1"/>
</dbReference>
<keyword evidence="6" id="KW-1185">Reference proteome</keyword>
<dbReference type="GO" id="GO:0003700">
    <property type="term" value="F:DNA-binding transcription factor activity"/>
    <property type="evidence" value="ECO:0007669"/>
    <property type="project" value="InterPro"/>
</dbReference>
<sequence>MGHKDGAVEESVDEITDALLTASRLLVALSVRSIAHVDESITVPQFRTLMILSTRGPSKIVNLAHMLDVQPSTATRMVDRLVGVGLVDRRPNPESRRELIIALTPRGRAVVDAVIVRRRSEIAAVVERMPARDRTGLVEALTAFSAAGGEANAVGDIEGYQL</sequence>
<gene>
    <name evidence="5" type="ORF">DFR76_107400</name>
</gene>
<evidence type="ECO:0000256" key="1">
    <source>
        <dbReference type="ARBA" id="ARBA00023015"/>
    </source>
</evidence>
<feature type="domain" description="HTH marR-type" evidence="4">
    <location>
        <begin position="12"/>
        <end position="146"/>
    </location>
</feature>
<dbReference type="SMART" id="SM00347">
    <property type="entry name" value="HTH_MARR"/>
    <property type="match status" value="1"/>
</dbReference>
<dbReference type="PROSITE" id="PS50995">
    <property type="entry name" value="HTH_MARR_2"/>
    <property type="match status" value="1"/>
</dbReference>
<dbReference type="PANTHER" id="PTHR33164">
    <property type="entry name" value="TRANSCRIPTIONAL REGULATOR, MARR FAMILY"/>
    <property type="match status" value="1"/>
</dbReference>
<dbReference type="RefSeq" id="WP_067998445.1">
    <property type="nucleotide sequence ID" value="NZ_QQBC01000007.1"/>
</dbReference>